<evidence type="ECO:0000256" key="7">
    <source>
        <dbReference type="ARBA" id="ARBA00023004"/>
    </source>
</evidence>
<dbReference type="PANTHER" id="PTHR47953:SF16">
    <property type="entry name" value="CYTOCHROME P450 71D8"/>
    <property type="match status" value="1"/>
</dbReference>
<name>A0ABD1UMF2_9LAMI</name>
<evidence type="ECO:0000256" key="3">
    <source>
        <dbReference type="ARBA" id="ARBA00022617"/>
    </source>
</evidence>
<evidence type="ECO:0000256" key="2">
    <source>
        <dbReference type="ARBA" id="ARBA00010617"/>
    </source>
</evidence>
<dbReference type="InterPro" id="IPR036396">
    <property type="entry name" value="Cyt_P450_sf"/>
</dbReference>
<sequence length="239" mass="27153">MHLKLGEVSTIVVSSPLFAKEVLKNHDPSCADRPETLASKIMWNKYSDIAFCPYGNYWRQMRKICIVELLSSKNVRSFESIRLDEASGLVESIQSSSQEVPINLSEKIFFYISSITCRAAFGKVCRDPDTLINVLKNTVVLAGGFGFADLFPSSKMLNIFSWNKLKLSKMHRKLDSILEDIIDEHQQKSANGSGESGDEDLVDVFLRLKNSRTLEFPIENENIKAIIFKMKEKWMDGFI</sequence>
<evidence type="ECO:0000313" key="10">
    <source>
        <dbReference type="Proteomes" id="UP001604336"/>
    </source>
</evidence>
<proteinExistence type="inferred from homology"/>
<evidence type="ECO:0000256" key="1">
    <source>
        <dbReference type="ARBA" id="ARBA00004606"/>
    </source>
</evidence>
<dbReference type="GO" id="GO:0004497">
    <property type="term" value="F:monooxygenase activity"/>
    <property type="evidence" value="ECO:0007669"/>
    <property type="project" value="UniProtKB-KW"/>
</dbReference>
<dbReference type="Proteomes" id="UP001604336">
    <property type="component" value="Unassembled WGS sequence"/>
</dbReference>
<gene>
    <name evidence="9" type="ORF">Adt_10687</name>
</gene>
<reference evidence="10" key="1">
    <citation type="submission" date="2024-07" db="EMBL/GenBank/DDBJ databases">
        <title>Two chromosome-level genome assemblies of Korean endemic species Abeliophyllum distichum and Forsythia ovata (Oleaceae).</title>
        <authorList>
            <person name="Jang H."/>
        </authorList>
    </citation>
    <scope>NUCLEOTIDE SEQUENCE [LARGE SCALE GENOMIC DNA]</scope>
</reference>
<dbReference type="InterPro" id="IPR052306">
    <property type="entry name" value="CYP450_71D"/>
</dbReference>
<keyword evidence="6" id="KW-0560">Oxidoreductase</keyword>
<protein>
    <submittedName>
        <fullName evidence="9">Cytochrome</fullName>
    </submittedName>
</protein>
<keyword evidence="5" id="KW-0735">Signal-anchor</keyword>
<comment type="caution">
    <text evidence="9">The sequence shown here is derived from an EMBL/GenBank/DDBJ whole genome shotgun (WGS) entry which is preliminary data.</text>
</comment>
<dbReference type="InterPro" id="IPR001128">
    <property type="entry name" value="Cyt_P450"/>
</dbReference>
<keyword evidence="4" id="KW-0479">Metal-binding</keyword>
<comment type="similarity">
    <text evidence="2">Belongs to the cytochrome P450 family.</text>
</comment>
<organism evidence="9 10">
    <name type="scientific">Abeliophyllum distichum</name>
    <dbReference type="NCBI Taxonomy" id="126358"/>
    <lineage>
        <taxon>Eukaryota</taxon>
        <taxon>Viridiplantae</taxon>
        <taxon>Streptophyta</taxon>
        <taxon>Embryophyta</taxon>
        <taxon>Tracheophyta</taxon>
        <taxon>Spermatophyta</taxon>
        <taxon>Magnoliopsida</taxon>
        <taxon>eudicotyledons</taxon>
        <taxon>Gunneridae</taxon>
        <taxon>Pentapetalae</taxon>
        <taxon>asterids</taxon>
        <taxon>lamiids</taxon>
        <taxon>Lamiales</taxon>
        <taxon>Oleaceae</taxon>
        <taxon>Forsythieae</taxon>
        <taxon>Abeliophyllum</taxon>
    </lineage>
</organism>
<dbReference type="Gene3D" id="1.10.630.10">
    <property type="entry name" value="Cytochrome P450"/>
    <property type="match status" value="1"/>
</dbReference>
<dbReference type="GO" id="GO:0016020">
    <property type="term" value="C:membrane"/>
    <property type="evidence" value="ECO:0007669"/>
    <property type="project" value="UniProtKB-SubCell"/>
</dbReference>
<dbReference type="AlphaFoldDB" id="A0ABD1UMF2"/>
<dbReference type="EMBL" id="JBFOLK010000003">
    <property type="protein sequence ID" value="KAL2525633.1"/>
    <property type="molecule type" value="Genomic_DNA"/>
</dbReference>
<keyword evidence="7" id="KW-0408">Iron</keyword>
<dbReference type="SUPFAM" id="SSF48264">
    <property type="entry name" value="Cytochrome P450"/>
    <property type="match status" value="1"/>
</dbReference>
<evidence type="ECO:0000256" key="8">
    <source>
        <dbReference type="ARBA" id="ARBA00023033"/>
    </source>
</evidence>
<dbReference type="GO" id="GO:0046872">
    <property type="term" value="F:metal ion binding"/>
    <property type="evidence" value="ECO:0007669"/>
    <property type="project" value="UniProtKB-KW"/>
</dbReference>
<evidence type="ECO:0000256" key="5">
    <source>
        <dbReference type="ARBA" id="ARBA00022968"/>
    </source>
</evidence>
<accession>A0ABD1UMF2</accession>
<dbReference type="Pfam" id="PF00067">
    <property type="entry name" value="p450"/>
    <property type="match status" value="1"/>
</dbReference>
<keyword evidence="5" id="KW-0812">Transmembrane</keyword>
<evidence type="ECO:0000313" key="9">
    <source>
        <dbReference type="EMBL" id="KAL2525633.1"/>
    </source>
</evidence>
<keyword evidence="10" id="KW-1185">Reference proteome</keyword>
<keyword evidence="8" id="KW-0503">Monooxygenase</keyword>
<evidence type="ECO:0000256" key="4">
    <source>
        <dbReference type="ARBA" id="ARBA00022723"/>
    </source>
</evidence>
<comment type="subcellular location">
    <subcellularLocation>
        <location evidence="1">Membrane</location>
        <topology evidence="1">Single-pass type II membrane protein</topology>
    </subcellularLocation>
</comment>
<dbReference type="PANTHER" id="PTHR47953">
    <property type="entry name" value="OS08G0105600 PROTEIN"/>
    <property type="match status" value="1"/>
</dbReference>
<keyword evidence="3" id="KW-0349">Heme</keyword>
<evidence type="ECO:0000256" key="6">
    <source>
        <dbReference type="ARBA" id="ARBA00023002"/>
    </source>
</evidence>